<evidence type="ECO:0000313" key="1">
    <source>
        <dbReference type="EMBL" id="MCI78604.1"/>
    </source>
</evidence>
<accession>A0A392URE1</accession>
<evidence type="ECO:0000313" key="2">
    <source>
        <dbReference type="Proteomes" id="UP000265520"/>
    </source>
</evidence>
<organism evidence="1 2">
    <name type="scientific">Trifolium medium</name>
    <dbReference type="NCBI Taxonomy" id="97028"/>
    <lineage>
        <taxon>Eukaryota</taxon>
        <taxon>Viridiplantae</taxon>
        <taxon>Streptophyta</taxon>
        <taxon>Embryophyta</taxon>
        <taxon>Tracheophyta</taxon>
        <taxon>Spermatophyta</taxon>
        <taxon>Magnoliopsida</taxon>
        <taxon>eudicotyledons</taxon>
        <taxon>Gunneridae</taxon>
        <taxon>Pentapetalae</taxon>
        <taxon>rosids</taxon>
        <taxon>fabids</taxon>
        <taxon>Fabales</taxon>
        <taxon>Fabaceae</taxon>
        <taxon>Papilionoideae</taxon>
        <taxon>50 kb inversion clade</taxon>
        <taxon>NPAAA clade</taxon>
        <taxon>Hologalegina</taxon>
        <taxon>IRL clade</taxon>
        <taxon>Trifolieae</taxon>
        <taxon>Trifolium</taxon>
    </lineage>
</organism>
<dbReference type="Proteomes" id="UP000265520">
    <property type="component" value="Unassembled WGS sequence"/>
</dbReference>
<dbReference type="EMBL" id="LXQA010954520">
    <property type="protein sequence ID" value="MCI78604.1"/>
    <property type="molecule type" value="Genomic_DNA"/>
</dbReference>
<comment type="caution">
    <text evidence="1">The sequence shown here is derived from an EMBL/GenBank/DDBJ whole genome shotgun (WGS) entry which is preliminary data.</text>
</comment>
<name>A0A392URE1_9FABA</name>
<protein>
    <submittedName>
        <fullName evidence="1">Uncharacterized protein</fullName>
    </submittedName>
</protein>
<gene>
    <name evidence="1" type="ORF">A2U01_0099874</name>
</gene>
<sequence length="33" mass="3916">MQGWFWKNRLRQRKSRLGRNADAKMLLEISPGA</sequence>
<reference evidence="1 2" key="1">
    <citation type="journal article" date="2018" name="Front. Plant Sci.">
        <title>Red Clover (Trifolium pratense) and Zigzag Clover (T. medium) - A Picture of Genomic Similarities and Differences.</title>
        <authorList>
            <person name="Dluhosova J."/>
            <person name="Istvanek J."/>
            <person name="Nedelnik J."/>
            <person name="Repkova J."/>
        </authorList>
    </citation>
    <scope>NUCLEOTIDE SEQUENCE [LARGE SCALE GENOMIC DNA]</scope>
    <source>
        <strain evidence="2">cv. 10/8</strain>
        <tissue evidence="1">Leaf</tissue>
    </source>
</reference>
<dbReference type="AlphaFoldDB" id="A0A392URE1"/>
<proteinExistence type="predicted"/>
<feature type="non-terminal residue" evidence="1">
    <location>
        <position position="33"/>
    </location>
</feature>
<keyword evidence="2" id="KW-1185">Reference proteome</keyword>